<dbReference type="PANTHER" id="PTHR24369:SF210">
    <property type="entry name" value="CHAOPTIN-RELATED"/>
    <property type="match status" value="1"/>
</dbReference>
<dbReference type="SMART" id="SM00369">
    <property type="entry name" value="LRR_TYP"/>
    <property type="match status" value="8"/>
</dbReference>
<dbReference type="OrthoDB" id="1416801at2759"/>
<name>A0A814F736_9BILA</name>
<keyword evidence="1" id="KW-0433">Leucine-rich repeat</keyword>
<dbReference type="PROSITE" id="PS51450">
    <property type="entry name" value="LRR"/>
    <property type="match status" value="2"/>
</dbReference>
<dbReference type="Proteomes" id="UP000663879">
    <property type="component" value="Unassembled WGS sequence"/>
</dbReference>
<keyword evidence="2" id="KW-0732">Signal</keyword>
<dbReference type="InterPro" id="IPR050541">
    <property type="entry name" value="LRR_TM_domain-containing"/>
</dbReference>
<protein>
    <submittedName>
        <fullName evidence="4">Uncharacterized protein</fullName>
    </submittedName>
</protein>
<comment type="caution">
    <text evidence="4">The sequence shown here is derived from an EMBL/GenBank/DDBJ whole genome shotgun (WGS) entry which is preliminary data.</text>
</comment>
<proteinExistence type="predicted"/>
<dbReference type="Gene3D" id="3.80.10.10">
    <property type="entry name" value="Ribonuclease Inhibitor"/>
    <property type="match status" value="2"/>
</dbReference>
<dbReference type="SUPFAM" id="SSF52058">
    <property type="entry name" value="L domain-like"/>
    <property type="match status" value="1"/>
</dbReference>
<evidence type="ECO:0000313" key="4">
    <source>
        <dbReference type="EMBL" id="CAF0975950.1"/>
    </source>
</evidence>
<dbReference type="InterPro" id="IPR001611">
    <property type="entry name" value="Leu-rich_rpt"/>
</dbReference>
<evidence type="ECO:0000256" key="2">
    <source>
        <dbReference type="ARBA" id="ARBA00022729"/>
    </source>
</evidence>
<keyword evidence="5" id="KW-1185">Reference proteome</keyword>
<reference evidence="4" key="1">
    <citation type="submission" date="2021-02" db="EMBL/GenBank/DDBJ databases">
        <authorList>
            <person name="Nowell W R."/>
        </authorList>
    </citation>
    <scope>NUCLEOTIDE SEQUENCE</scope>
    <source>
        <strain evidence="4">Ploen Becks lab</strain>
    </source>
</reference>
<dbReference type="EMBL" id="CAJNOC010003282">
    <property type="protein sequence ID" value="CAF0975950.1"/>
    <property type="molecule type" value="Genomic_DNA"/>
</dbReference>
<dbReference type="InterPro" id="IPR003591">
    <property type="entry name" value="Leu-rich_rpt_typical-subtyp"/>
</dbReference>
<evidence type="ECO:0000256" key="1">
    <source>
        <dbReference type="ARBA" id="ARBA00022614"/>
    </source>
</evidence>
<gene>
    <name evidence="4" type="ORF">OXX778_LOCUS15168</name>
</gene>
<accession>A0A814F736</accession>
<dbReference type="InterPro" id="IPR032675">
    <property type="entry name" value="LRR_dom_sf"/>
</dbReference>
<sequence length="479" mass="55284">MIYEWFTKINPDAEIIFFNDKTIAIHEILIPYRLKCIQTCLSLGSTCQFFQYKNKVLCTIFNAIEKDSFYGNSNLYLREKKLPRIYFKNGSFLDQNQLLNISTNIRIDIYQSGLSLIGSFAFEKCKEIQTLNISYNNLTKIYSKSFYGMTKMIQLFMNSNQISELESDVFQDIPLLNYLSLNSNLIKNLDGNLFDYSKELVFLNLGFNQIECLNQGIFKNLKKLKRIIINNNKLKSLEPNFDNLESLEQLDLSANKIFNIHSDTFNSLTKINRIDINNNLIPEINSETFKGALNLITLKILVNNIQKIHRNFSTNVPNLEDLDISFNNLSTIEPDIFNGLIKLKYLGLYSCGLKIIDFSSLVNLKSLTLTLNKIEFFSQNLSLLLSLQLNGNPLTNLTLPLITSQNSILDFLDISQCNLKYIDLNILRNFTNLKSLRIGTNPIKLDNQTFIGFQSLKQVDVDSPDVERFKNLYPNINFY</sequence>
<organism evidence="4 5">
    <name type="scientific">Brachionus calyciflorus</name>
    <dbReference type="NCBI Taxonomy" id="104777"/>
    <lineage>
        <taxon>Eukaryota</taxon>
        <taxon>Metazoa</taxon>
        <taxon>Spiralia</taxon>
        <taxon>Gnathifera</taxon>
        <taxon>Rotifera</taxon>
        <taxon>Eurotatoria</taxon>
        <taxon>Monogononta</taxon>
        <taxon>Pseudotrocha</taxon>
        <taxon>Ploima</taxon>
        <taxon>Brachionidae</taxon>
        <taxon>Brachionus</taxon>
    </lineage>
</organism>
<dbReference type="GO" id="GO:0005886">
    <property type="term" value="C:plasma membrane"/>
    <property type="evidence" value="ECO:0007669"/>
    <property type="project" value="TreeGrafter"/>
</dbReference>
<evidence type="ECO:0000256" key="3">
    <source>
        <dbReference type="ARBA" id="ARBA00022737"/>
    </source>
</evidence>
<keyword evidence="3" id="KW-0677">Repeat</keyword>
<dbReference type="AlphaFoldDB" id="A0A814F736"/>
<evidence type="ECO:0000313" key="5">
    <source>
        <dbReference type="Proteomes" id="UP000663879"/>
    </source>
</evidence>
<dbReference type="Pfam" id="PF13855">
    <property type="entry name" value="LRR_8"/>
    <property type="match status" value="3"/>
</dbReference>
<dbReference type="PANTHER" id="PTHR24369">
    <property type="entry name" value="ANTIGEN BSP, PUTATIVE-RELATED"/>
    <property type="match status" value="1"/>
</dbReference>